<sequence length="433" mass="49410">MLKLPYINDSNTLNNDFYNELLHIIGLVEIKDGGKKLIRRKPEGARNRGSLIENAIYKLDTQDRLRHLANRKSFGDTVQDQLFNVALELVITWVNRVLFLKLLEGQLIAIHDPSYAFLNFDKIKSYDALDDLFFAVLARNHDERQDDIKKLFGKVPYLNSSLFEPTDIEGKSIYIGNLTDELTLPIFVASVLKNAKGKRKTGDLKTLEYLFAFLDSYDFSSDDKGELKNDSKALISASVLGLIFEKVNGYKDGSYYTPGFVTMYMSREALRHAVIQKFNEVKKWNCRELNDVYNQIGLDKDDRDEANSIINSLRICDPAVGSGHFLVSALNELIIIKSELGVLQDCDGKRLKRYSASIVSDELILVDEDGDEFAYKPSNAESCRVQKTLFDEKRRIIENCIFGVDINPNSVKICRLRLWIELLKMLITMTLNS</sequence>
<dbReference type="SUPFAM" id="SSF53335">
    <property type="entry name" value="S-adenosyl-L-methionine-dependent methyltransferases"/>
    <property type="match status" value="1"/>
</dbReference>
<dbReference type="InterPro" id="IPR056716">
    <property type="entry name" value="DUF7814"/>
</dbReference>
<dbReference type="EMBL" id="JADJMS010000024">
    <property type="protein sequence ID" value="MBK7415767.1"/>
    <property type="molecule type" value="Genomic_DNA"/>
</dbReference>
<evidence type="ECO:0000256" key="3">
    <source>
        <dbReference type="ARBA" id="ARBA00022679"/>
    </source>
</evidence>
<feature type="domain" description="DUF7814" evidence="5">
    <location>
        <begin position="10"/>
        <end position="235"/>
    </location>
</feature>
<dbReference type="GO" id="GO:0009007">
    <property type="term" value="F:site-specific DNA-methyltransferase (adenine-specific) activity"/>
    <property type="evidence" value="ECO:0007669"/>
    <property type="project" value="UniProtKB-EC"/>
</dbReference>
<evidence type="ECO:0000313" key="6">
    <source>
        <dbReference type="EMBL" id="MBK7415767.1"/>
    </source>
</evidence>
<dbReference type="InterPro" id="IPR029063">
    <property type="entry name" value="SAM-dependent_MTases_sf"/>
</dbReference>
<comment type="caution">
    <text evidence="6">The sequence shown here is derived from an EMBL/GenBank/DDBJ whole genome shotgun (WGS) entry which is preliminary data.</text>
</comment>
<organism evidence="6 7">
    <name type="scientific">Candidatus Dechloromonas phosphorivorans</name>
    <dbReference type="NCBI Taxonomy" id="2899244"/>
    <lineage>
        <taxon>Bacteria</taxon>
        <taxon>Pseudomonadati</taxon>
        <taxon>Pseudomonadota</taxon>
        <taxon>Betaproteobacteria</taxon>
        <taxon>Rhodocyclales</taxon>
        <taxon>Azonexaceae</taxon>
        <taxon>Dechloromonas</taxon>
    </lineage>
</organism>
<comment type="catalytic activity">
    <reaction evidence="4">
        <text>a 2'-deoxyadenosine in DNA + S-adenosyl-L-methionine = an N(6)-methyl-2'-deoxyadenosine in DNA + S-adenosyl-L-homocysteine + H(+)</text>
        <dbReference type="Rhea" id="RHEA:15197"/>
        <dbReference type="Rhea" id="RHEA-COMP:12418"/>
        <dbReference type="Rhea" id="RHEA-COMP:12419"/>
        <dbReference type="ChEBI" id="CHEBI:15378"/>
        <dbReference type="ChEBI" id="CHEBI:57856"/>
        <dbReference type="ChEBI" id="CHEBI:59789"/>
        <dbReference type="ChEBI" id="CHEBI:90615"/>
        <dbReference type="ChEBI" id="CHEBI:90616"/>
        <dbReference type="EC" id="2.1.1.72"/>
    </reaction>
</comment>
<keyword evidence="3" id="KW-0808">Transferase</keyword>
<dbReference type="AlphaFoldDB" id="A0A935K536"/>
<evidence type="ECO:0000313" key="7">
    <source>
        <dbReference type="Proteomes" id="UP000739411"/>
    </source>
</evidence>
<dbReference type="Pfam" id="PF25120">
    <property type="entry name" value="DUF7814"/>
    <property type="match status" value="1"/>
</dbReference>
<name>A0A935K536_9RHOO</name>
<dbReference type="GO" id="GO:0032259">
    <property type="term" value="P:methylation"/>
    <property type="evidence" value="ECO:0007669"/>
    <property type="project" value="UniProtKB-KW"/>
</dbReference>
<dbReference type="EC" id="2.1.1.72" evidence="1"/>
<evidence type="ECO:0000259" key="5">
    <source>
        <dbReference type="Pfam" id="PF25120"/>
    </source>
</evidence>
<keyword evidence="2" id="KW-0489">Methyltransferase</keyword>
<dbReference type="PRINTS" id="PR00507">
    <property type="entry name" value="N12N6MTFRASE"/>
</dbReference>
<dbReference type="InterPro" id="IPR050953">
    <property type="entry name" value="N4_N6_ade-DNA_methylase"/>
</dbReference>
<evidence type="ECO:0000256" key="4">
    <source>
        <dbReference type="ARBA" id="ARBA00047942"/>
    </source>
</evidence>
<protein>
    <recommendedName>
        <fullName evidence="1">site-specific DNA-methyltransferase (adenine-specific)</fullName>
        <ecNumber evidence="1">2.1.1.72</ecNumber>
    </recommendedName>
</protein>
<reference evidence="6 7" key="1">
    <citation type="submission" date="2020-10" db="EMBL/GenBank/DDBJ databases">
        <title>Connecting structure to function with the recovery of over 1000 high-quality activated sludge metagenome-assembled genomes encoding full-length rRNA genes using long-read sequencing.</title>
        <authorList>
            <person name="Singleton C.M."/>
            <person name="Petriglieri F."/>
            <person name="Kristensen J.M."/>
            <person name="Kirkegaard R.H."/>
            <person name="Michaelsen T.Y."/>
            <person name="Andersen M.H."/>
            <person name="Karst S.M."/>
            <person name="Dueholm M.S."/>
            <person name="Nielsen P.H."/>
            <person name="Albertsen M."/>
        </authorList>
    </citation>
    <scope>NUCLEOTIDE SEQUENCE [LARGE SCALE GENOMIC DNA]</scope>
    <source>
        <strain evidence="6">EsbW_18-Q3-R4-48_BATAC.463</strain>
    </source>
</reference>
<dbReference type="Proteomes" id="UP000739411">
    <property type="component" value="Unassembled WGS sequence"/>
</dbReference>
<dbReference type="Gene3D" id="3.40.50.150">
    <property type="entry name" value="Vaccinia Virus protein VP39"/>
    <property type="match status" value="1"/>
</dbReference>
<dbReference type="PANTHER" id="PTHR33841:SF1">
    <property type="entry name" value="DNA METHYLTRANSFERASE A"/>
    <property type="match status" value="1"/>
</dbReference>
<accession>A0A935K536</accession>
<dbReference type="PANTHER" id="PTHR33841">
    <property type="entry name" value="DNA METHYLTRANSFERASE YEEA-RELATED"/>
    <property type="match status" value="1"/>
</dbReference>
<proteinExistence type="predicted"/>
<evidence type="ECO:0000256" key="1">
    <source>
        <dbReference type="ARBA" id="ARBA00011900"/>
    </source>
</evidence>
<gene>
    <name evidence="6" type="ORF">IPJ38_12260</name>
</gene>
<evidence type="ECO:0000256" key="2">
    <source>
        <dbReference type="ARBA" id="ARBA00022603"/>
    </source>
</evidence>